<reference evidence="3" key="1">
    <citation type="journal article" date="2020" name="mSystems">
        <title>Genome- and Community-Level Interaction Insights into Carbon Utilization and Element Cycling Functions of Hydrothermarchaeota in Hydrothermal Sediment.</title>
        <authorList>
            <person name="Zhou Z."/>
            <person name="Liu Y."/>
            <person name="Xu W."/>
            <person name="Pan J."/>
            <person name="Luo Z.H."/>
            <person name="Li M."/>
        </authorList>
    </citation>
    <scope>NUCLEOTIDE SEQUENCE [LARGE SCALE GENOMIC DNA]</scope>
    <source>
        <strain evidence="3">SpSt-906</strain>
    </source>
</reference>
<dbReference type="AlphaFoldDB" id="A0A7C3UQ60"/>
<dbReference type="PRINTS" id="PR00368">
    <property type="entry name" value="FADPNR"/>
</dbReference>
<dbReference type="InterPro" id="IPR006058">
    <property type="entry name" value="2Fe2S_fd_BS"/>
</dbReference>
<dbReference type="EMBL" id="DTMQ01000041">
    <property type="protein sequence ID" value="HGE99725.1"/>
    <property type="molecule type" value="Genomic_DNA"/>
</dbReference>
<dbReference type="Pfam" id="PF13510">
    <property type="entry name" value="Fer2_4"/>
    <property type="match status" value="1"/>
</dbReference>
<dbReference type="PANTHER" id="PTHR42949">
    <property type="entry name" value="ANAEROBIC GLYCEROL-3-PHOSPHATE DEHYDROGENASE SUBUNIT B"/>
    <property type="match status" value="1"/>
</dbReference>
<dbReference type="InterPro" id="IPR036010">
    <property type="entry name" value="2Fe-2S_ferredoxin-like_sf"/>
</dbReference>
<sequence>MPKDSYLIRNHPILSFPEKERVKFYFEGKEMEGFLGEPIACALIANGIKVFKWTKKGRPRSFFCAVGKCSSCLLTVDGRPNVMTCMERLREGMSIERREPSLWKEEPSPQAKGIKEEGKRIYKTDLAIIGAGPAGLSSALTLAQLGLEHILIDDNPKPGGQLLKQTHKFFGSKELFCGIRGFKIAEILTEEITRWKKTNYLLSASVIGVYKNPNGGFDLAVVQDDKLLKIKTRVLIGALGAQENFLLFENNDLPGIYGAGAVQTLMHLYGIKPGERALIVGSGNVGLIVAYQMLQVGIEVVAIIEAMPEIGGYHCHAAKIRRLGVPILLSHTIKRANGKDFVESAVVVRVDKNLKPIKGTEKRFNCDLICLAVGFTPLSDIFASLDCEMVYIPELGGYLPYHDEDLQTSCPGVFVAGDAGGIEEASTAILKGKIAACSAYEYLLGKKKEVSLIKREAKRRLHELRTSPFLKKIEIGLNRLWKAQEGI</sequence>
<dbReference type="GO" id="GO:0016491">
    <property type="term" value="F:oxidoreductase activity"/>
    <property type="evidence" value="ECO:0007669"/>
    <property type="project" value="UniProtKB-KW"/>
</dbReference>
<dbReference type="SUPFAM" id="SSF54292">
    <property type="entry name" value="2Fe-2S ferredoxin-like"/>
    <property type="match status" value="1"/>
</dbReference>
<dbReference type="InterPro" id="IPR051691">
    <property type="entry name" value="Metab_Enz_Cyan_OpOx_G3PDH"/>
</dbReference>
<gene>
    <name evidence="3" type="ORF">ENX07_06645</name>
</gene>
<accession>A0A7C3UQ60</accession>
<dbReference type="SUPFAM" id="SSF51905">
    <property type="entry name" value="FAD/NAD(P)-binding domain"/>
    <property type="match status" value="1"/>
</dbReference>
<dbReference type="PRINTS" id="PR00411">
    <property type="entry name" value="PNDRDTASEI"/>
</dbReference>
<dbReference type="Gene3D" id="3.10.20.440">
    <property type="entry name" value="2Fe-2S iron-sulphur cluster binding domain, sarcosine oxidase, alpha subunit, N-terminal domain"/>
    <property type="match status" value="1"/>
</dbReference>
<dbReference type="InterPro" id="IPR023753">
    <property type="entry name" value="FAD/NAD-binding_dom"/>
</dbReference>
<proteinExistence type="predicted"/>
<dbReference type="PANTHER" id="PTHR42949:SF3">
    <property type="entry name" value="ANAEROBIC GLYCEROL-3-PHOSPHATE DEHYDROGENASE SUBUNIT B"/>
    <property type="match status" value="1"/>
</dbReference>
<evidence type="ECO:0000313" key="3">
    <source>
        <dbReference type="EMBL" id="HGE99725.1"/>
    </source>
</evidence>
<organism evidence="3">
    <name type="scientific">candidate division WOR-3 bacterium</name>
    <dbReference type="NCBI Taxonomy" id="2052148"/>
    <lineage>
        <taxon>Bacteria</taxon>
        <taxon>Bacteria division WOR-3</taxon>
    </lineage>
</organism>
<dbReference type="InterPro" id="IPR042204">
    <property type="entry name" value="2Fe-2S-bd_N"/>
</dbReference>
<evidence type="ECO:0000256" key="1">
    <source>
        <dbReference type="ARBA" id="ARBA00023002"/>
    </source>
</evidence>
<dbReference type="Pfam" id="PF07992">
    <property type="entry name" value="Pyr_redox_2"/>
    <property type="match status" value="1"/>
</dbReference>
<comment type="caution">
    <text evidence="3">The sequence shown here is derived from an EMBL/GenBank/DDBJ whole genome shotgun (WGS) entry which is preliminary data.</text>
</comment>
<evidence type="ECO:0000259" key="2">
    <source>
        <dbReference type="Pfam" id="PF07992"/>
    </source>
</evidence>
<name>A0A7C3UQ60_UNCW3</name>
<feature type="domain" description="FAD/NAD(P)-binding" evidence="2">
    <location>
        <begin position="125"/>
        <end position="431"/>
    </location>
</feature>
<dbReference type="InterPro" id="IPR036188">
    <property type="entry name" value="FAD/NAD-bd_sf"/>
</dbReference>
<dbReference type="Gene3D" id="3.50.50.60">
    <property type="entry name" value="FAD/NAD(P)-binding domain"/>
    <property type="match status" value="2"/>
</dbReference>
<protein>
    <submittedName>
        <fullName evidence="3">FAD-binding protein</fullName>
    </submittedName>
</protein>
<keyword evidence="1" id="KW-0560">Oxidoreductase</keyword>
<dbReference type="PROSITE" id="PS00197">
    <property type="entry name" value="2FE2S_FER_1"/>
    <property type="match status" value="1"/>
</dbReference>
<dbReference type="GO" id="GO:0051537">
    <property type="term" value="F:2 iron, 2 sulfur cluster binding"/>
    <property type="evidence" value="ECO:0007669"/>
    <property type="project" value="InterPro"/>
</dbReference>